<gene>
    <name evidence="1" type="ORF">DSL92_01075</name>
</gene>
<dbReference type="AlphaFoldDB" id="A0A3S0QGC1"/>
<comment type="caution">
    <text evidence="1">The sequence shown here is derived from an EMBL/GenBank/DDBJ whole genome shotgun (WGS) entry which is preliminary data.</text>
</comment>
<dbReference type="EMBL" id="RXHI01000002">
    <property type="protein sequence ID" value="RUA23172.1"/>
    <property type="molecule type" value="Genomic_DNA"/>
</dbReference>
<evidence type="ECO:0000313" key="1">
    <source>
        <dbReference type="EMBL" id="RUA23172.1"/>
    </source>
</evidence>
<proteinExistence type="predicted"/>
<protein>
    <submittedName>
        <fullName evidence="1">Uncharacterized protein</fullName>
    </submittedName>
</protein>
<name>A0A3S0QGC1_9GAMM</name>
<reference evidence="1" key="1">
    <citation type="submission" date="2018-12" db="EMBL/GenBank/DDBJ databases">
        <authorList>
            <person name="Jadhav K."/>
            <person name="Kushwaha B."/>
            <person name="Jadhav I."/>
        </authorList>
    </citation>
    <scope>NUCLEOTIDE SEQUENCE [LARGE SCALE GENOMIC DNA]</scope>
    <source>
        <strain evidence="1">SBS 10</strain>
    </source>
</reference>
<organism evidence="1">
    <name type="scientific">Billgrantia gudaonensis</name>
    <dbReference type="NCBI Taxonomy" id="376427"/>
    <lineage>
        <taxon>Bacteria</taxon>
        <taxon>Pseudomonadati</taxon>
        <taxon>Pseudomonadota</taxon>
        <taxon>Gammaproteobacteria</taxon>
        <taxon>Oceanospirillales</taxon>
        <taxon>Halomonadaceae</taxon>
        <taxon>Billgrantia</taxon>
    </lineage>
</organism>
<sequence>MISAQLGTSPGGYGSLGPPTTRPASLLLGAVPFDAALPAITRCGGRITTATLNDYCLRFVARNDHKPGRERQG</sequence>
<accession>A0A3S0QGC1</accession>